<dbReference type="PANTHER" id="PTHR31111">
    <property type="entry name" value="BNAA05G37150D PROTEIN-RELATED"/>
    <property type="match status" value="1"/>
</dbReference>
<gene>
    <name evidence="2" type="ORF">LVIROSA_LOCUS30516</name>
</gene>
<reference evidence="2 3" key="1">
    <citation type="submission" date="2022-01" db="EMBL/GenBank/DDBJ databases">
        <authorList>
            <person name="Xiong W."/>
            <person name="Schranz E."/>
        </authorList>
    </citation>
    <scope>NUCLEOTIDE SEQUENCE [LARGE SCALE GENOMIC DNA]</scope>
</reference>
<evidence type="ECO:0000259" key="1">
    <source>
        <dbReference type="PROSITE" id="PS50181"/>
    </source>
</evidence>
<comment type="caution">
    <text evidence="2">The sequence shown here is derived from an EMBL/GenBank/DDBJ whole genome shotgun (WGS) entry which is preliminary data.</text>
</comment>
<dbReference type="InterPro" id="IPR006527">
    <property type="entry name" value="F-box-assoc_dom_typ1"/>
</dbReference>
<dbReference type="SUPFAM" id="SSF81383">
    <property type="entry name" value="F-box domain"/>
    <property type="match status" value="1"/>
</dbReference>
<dbReference type="SMART" id="SM00256">
    <property type="entry name" value="FBOX"/>
    <property type="match status" value="1"/>
</dbReference>
<dbReference type="Pfam" id="PF07734">
    <property type="entry name" value="FBA_1"/>
    <property type="match status" value="1"/>
</dbReference>
<name>A0AAU9P4V2_9ASTR</name>
<dbReference type="EMBL" id="CAKMRJ010005523">
    <property type="protein sequence ID" value="CAH1444705.1"/>
    <property type="molecule type" value="Genomic_DNA"/>
</dbReference>
<feature type="domain" description="F-box" evidence="1">
    <location>
        <begin position="98"/>
        <end position="143"/>
    </location>
</feature>
<dbReference type="PROSITE" id="PS50181">
    <property type="entry name" value="FBOX"/>
    <property type="match status" value="1"/>
</dbReference>
<sequence>MVAALELTSDNVGNSSSSSPQCLTEIVCCRLVSKTPHLCHLHPHPPVPLLLAVVVTFIADAAPQPADCRLRPSFYIVIRLNIGLDLAMPPSKSRKLLDPSMEDLPGHVIVDILSRLPVKTIIHCKCVCKKWLDLVSDSYFANLHLSARSPAGFIIHHYSREEKAIDTVTGILRLMEVEDELDHHHLLHNPITSLDLNHREGIAEIVYFFGVGSLTQEYKVIRIFQRNIPHDPTSTSRPSLLEAEVYTLGTGQWRSLGHVPYLDNRFDGSFFNGHAHWTVLFQDSPNKIYAFDFDKETFELFPSPPSESGDYFPSLGVINGCLCQCDTYESKLIVWVMKEYGINNSWHKELVIEKIISPVLNMLWDQTIYLIEGFKDGTILMGISLGAMFIYCPRRKTIVDTEIFGGFIDGLAYRPSFLRLHNFENERVHLL</sequence>
<dbReference type="Proteomes" id="UP001157418">
    <property type="component" value="Unassembled WGS sequence"/>
</dbReference>
<accession>A0AAU9P4V2</accession>
<organism evidence="2 3">
    <name type="scientific">Lactuca virosa</name>
    <dbReference type="NCBI Taxonomy" id="75947"/>
    <lineage>
        <taxon>Eukaryota</taxon>
        <taxon>Viridiplantae</taxon>
        <taxon>Streptophyta</taxon>
        <taxon>Embryophyta</taxon>
        <taxon>Tracheophyta</taxon>
        <taxon>Spermatophyta</taxon>
        <taxon>Magnoliopsida</taxon>
        <taxon>eudicotyledons</taxon>
        <taxon>Gunneridae</taxon>
        <taxon>Pentapetalae</taxon>
        <taxon>asterids</taxon>
        <taxon>campanulids</taxon>
        <taxon>Asterales</taxon>
        <taxon>Asteraceae</taxon>
        <taxon>Cichorioideae</taxon>
        <taxon>Cichorieae</taxon>
        <taxon>Lactucinae</taxon>
        <taxon>Lactuca</taxon>
    </lineage>
</organism>
<keyword evidence="3" id="KW-1185">Reference proteome</keyword>
<dbReference type="NCBIfam" id="TIGR01640">
    <property type="entry name" value="F_box_assoc_1"/>
    <property type="match status" value="1"/>
</dbReference>
<dbReference type="Gene3D" id="1.20.1280.50">
    <property type="match status" value="1"/>
</dbReference>
<evidence type="ECO:0000313" key="3">
    <source>
        <dbReference type="Proteomes" id="UP001157418"/>
    </source>
</evidence>
<proteinExistence type="predicted"/>
<protein>
    <recommendedName>
        <fullName evidence="1">F-box domain-containing protein</fullName>
    </recommendedName>
</protein>
<dbReference type="InterPro" id="IPR017451">
    <property type="entry name" value="F-box-assoc_interact_dom"/>
</dbReference>
<evidence type="ECO:0000313" key="2">
    <source>
        <dbReference type="EMBL" id="CAH1444705.1"/>
    </source>
</evidence>
<dbReference type="AlphaFoldDB" id="A0AAU9P4V2"/>
<dbReference type="CDD" id="cd22157">
    <property type="entry name" value="F-box_AtFBW1-like"/>
    <property type="match status" value="1"/>
</dbReference>
<dbReference type="InterPro" id="IPR036047">
    <property type="entry name" value="F-box-like_dom_sf"/>
</dbReference>
<dbReference type="InterPro" id="IPR001810">
    <property type="entry name" value="F-box_dom"/>
</dbReference>
<dbReference type="Pfam" id="PF00646">
    <property type="entry name" value="F-box"/>
    <property type="match status" value="1"/>
</dbReference>
<dbReference type="PANTHER" id="PTHR31111:SF136">
    <property type="entry name" value="F-BOX ASSOCIATED DOMAIN-CONTAINING PROTEIN"/>
    <property type="match status" value="1"/>
</dbReference>